<reference evidence="3" key="2">
    <citation type="journal article" date="2008" name="Nucleic Acids Res.">
        <title>The rice annotation project database (RAP-DB): 2008 update.</title>
        <authorList>
            <consortium name="The rice annotation project (RAP)"/>
        </authorList>
    </citation>
    <scope>GENOME REANNOTATION</scope>
    <source>
        <strain evidence="3">cv. Nipponbare</strain>
    </source>
</reference>
<evidence type="ECO:0000313" key="3">
    <source>
        <dbReference type="Proteomes" id="UP000000763"/>
    </source>
</evidence>
<dbReference type="Proteomes" id="UP000000763">
    <property type="component" value="Chromosome 3"/>
</dbReference>
<feature type="compositionally biased region" description="Basic residues" evidence="1">
    <location>
        <begin position="149"/>
        <end position="160"/>
    </location>
</feature>
<reference evidence="3" key="1">
    <citation type="journal article" date="2005" name="Nature">
        <title>The map-based sequence of the rice genome.</title>
        <authorList>
            <consortium name="International rice genome sequencing project (IRGSP)"/>
            <person name="Matsumoto T."/>
            <person name="Wu J."/>
            <person name="Kanamori H."/>
            <person name="Katayose Y."/>
            <person name="Fujisawa M."/>
            <person name="Namiki N."/>
            <person name="Mizuno H."/>
            <person name="Yamamoto K."/>
            <person name="Antonio B.A."/>
            <person name="Baba T."/>
            <person name="Sakata K."/>
            <person name="Nagamura Y."/>
            <person name="Aoki H."/>
            <person name="Arikawa K."/>
            <person name="Arita K."/>
            <person name="Bito T."/>
            <person name="Chiden Y."/>
            <person name="Fujitsuka N."/>
            <person name="Fukunaka R."/>
            <person name="Hamada M."/>
            <person name="Harada C."/>
            <person name="Hayashi A."/>
            <person name="Hijishita S."/>
            <person name="Honda M."/>
            <person name="Hosokawa S."/>
            <person name="Ichikawa Y."/>
            <person name="Idonuma A."/>
            <person name="Iijima M."/>
            <person name="Ikeda M."/>
            <person name="Ikeno M."/>
            <person name="Ito K."/>
            <person name="Ito S."/>
            <person name="Ito T."/>
            <person name="Ito Y."/>
            <person name="Ito Y."/>
            <person name="Iwabuchi A."/>
            <person name="Kamiya K."/>
            <person name="Karasawa W."/>
            <person name="Kurita K."/>
            <person name="Katagiri S."/>
            <person name="Kikuta A."/>
            <person name="Kobayashi H."/>
            <person name="Kobayashi N."/>
            <person name="Machita K."/>
            <person name="Maehara T."/>
            <person name="Masukawa M."/>
            <person name="Mizubayashi T."/>
            <person name="Mukai Y."/>
            <person name="Nagasaki H."/>
            <person name="Nagata Y."/>
            <person name="Naito S."/>
            <person name="Nakashima M."/>
            <person name="Nakama Y."/>
            <person name="Nakamichi Y."/>
            <person name="Nakamura M."/>
            <person name="Meguro A."/>
            <person name="Negishi M."/>
            <person name="Ohta I."/>
            <person name="Ohta T."/>
            <person name="Okamoto M."/>
            <person name="Ono N."/>
            <person name="Saji S."/>
            <person name="Sakaguchi M."/>
            <person name="Sakai K."/>
            <person name="Shibata M."/>
            <person name="Shimokawa T."/>
            <person name="Song J."/>
            <person name="Takazaki Y."/>
            <person name="Terasawa K."/>
            <person name="Tsugane M."/>
            <person name="Tsuji K."/>
            <person name="Ueda S."/>
            <person name="Waki K."/>
            <person name="Yamagata H."/>
            <person name="Yamamoto M."/>
            <person name="Yamamoto S."/>
            <person name="Yamane H."/>
            <person name="Yoshiki S."/>
            <person name="Yoshihara R."/>
            <person name="Yukawa K."/>
            <person name="Zhong H."/>
            <person name="Yano M."/>
            <person name="Yuan Q."/>
            <person name="Ouyang S."/>
            <person name="Liu J."/>
            <person name="Jones K.M."/>
            <person name="Gansberger K."/>
            <person name="Moffat K."/>
            <person name="Hill J."/>
            <person name="Bera J."/>
            <person name="Fadrosh D."/>
            <person name="Jin S."/>
            <person name="Johri S."/>
            <person name="Kim M."/>
            <person name="Overton L."/>
            <person name="Reardon M."/>
            <person name="Tsitrin T."/>
            <person name="Vuong H."/>
            <person name="Weaver B."/>
            <person name="Ciecko A."/>
            <person name="Tallon L."/>
            <person name="Jackson J."/>
            <person name="Pai G."/>
            <person name="Aken S.V."/>
            <person name="Utterback T."/>
            <person name="Reidmuller S."/>
            <person name="Feldblyum T."/>
            <person name="Hsiao J."/>
            <person name="Zismann V."/>
            <person name="Iobst S."/>
            <person name="de Vazeille A.R."/>
            <person name="Buell C.R."/>
            <person name="Ying K."/>
            <person name="Li Y."/>
            <person name="Lu T."/>
            <person name="Huang Y."/>
            <person name="Zhao Q."/>
            <person name="Feng Q."/>
            <person name="Zhang L."/>
            <person name="Zhu J."/>
            <person name="Weng Q."/>
            <person name="Mu J."/>
            <person name="Lu Y."/>
            <person name="Fan D."/>
            <person name="Liu Y."/>
            <person name="Guan J."/>
            <person name="Zhang Y."/>
            <person name="Yu S."/>
            <person name="Liu X."/>
            <person name="Zhang Y."/>
            <person name="Hong G."/>
            <person name="Han B."/>
            <person name="Choisne N."/>
            <person name="Demange N."/>
            <person name="Orjeda G."/>
            <person name="Samain S."/>
            <person name="Cattolico L."/>
            <person name="Pelletier E."/>
            <person name="Couloux A."/>
            <person name="Segurens B."/>
            <person name="Wincker P."/>
            <person name="D'Hont A."/>
            <person name="Scarpelli C."/>
            <person name="Weissenbach J."/>
            <person name="Salanoubat M."/>
            <person name="Quetier F."/>
            <person name="Yu Y."/>
            <person name="Kim H.R."/>
            <person name="Rambo T."/>
            <person name="Currie J."/>
            <person name="Collura K."/>
            <person name="Luo M."/>
            <person name="Yang T."/>
            <person name="Ammiraju J.S.S."/>
            <person name="Engler F."/>
            <person name="Soderlund C."/>
            <person name="Wing R.A."/>
            <person name="Palmer L.E."/>
            <person name="de la Bastide M."/>
            <person name="Spiegel L."/>
            <person name="Nascimento L."/>
            <person name="Zutavern T."/>
            <person name="O'Shaughnessy A."/>
            <person name="Dike S."/>
            <person name="Dedhia N."/>
            <person name="Preston R."/>
            <person name="Balija V."/>
            <person name="McCombie W.R."/>
            <person name="Chow T."/>
            <person name="Chen H."/>
            <person name="Chung M."/>
            <person name="Chen C."/>
            <person name="Shaw J."/>
            <person name="Wu H."/>
            <person name="Hsiao K."/>
            <person name="Chao Y."/>
            <person name="Chu M."/>
            <person name="Cheng C."/>
            <person name="Hour A."/>
            <person name="Lee P."/>
            <person name="Lin S."/>
            <person name="Lin Y."/>
            <person name="Liou J."/>
            <person name="Liu S."/>
            <person name="Hsing Y."/>
            <person name="Raghuvanshi S."/>
            <person name="Mohanty A."/>
            <person name="Bharti A.K."/>
            <person name="Gaur A."/>
            <person name="Gupta V."/>
            <person name="Kumar D."/>
            <person name="Ravi V."/>
            <person name="Vij S."/>
            <person name="Kapur A."/>
            <person name="Khurana P."/>
            <person name="Khurana P."/>
            <person name="Khurana J.P."/>
            <person name="Tyagi A.K."/>
            <person name="Gaikwad K."/>
            <person name="Singh A."/>
            <person name="Dalal V."/>
            <person name="Srivastava S."/>
            <person name="Dixit A."/>
            <person name="Pal A.K."/>
            <person name="Ghazi I.A."/>
            <person name="Yadav M."/>
            <person name="Pandit A."/>
            <person name="Bhargava A."/>
            <person name="Sureshbabu K."/>
            <person name="Batra K."/>
            <person name="Sharma T.R."/>
            <person name="Mohapatra T."/>
            <person name="Singh N.K."/>
            <person name="Messing J."/>
            <person name="Nelson A.B."/>
            <person name="Fuks G."/>
            <person name="Kavchok S."/>
            <person name="Keizer G."/>
            <person name="Linton E."/>
            <person name="Llaca V."/>
            <person name="Song R."/>
            <person name="Tanyolac B."/>
            <person name="Young S."/>
            <person name="Ho-Il K."/>
            <person name="Hahn J.H."/>
            <person name="Sangsakoo G."/>
            <person name="Vanavichit A."/>
            <person name="de Mattos Luiz.A.T."/>
            <person name="Zimmer P.D."/>
            <person name="Malone G."/>
            <person name="Dellagostin O."/>
            <person name="de Oliveira A.C."/>
            <person name="Bevan M."/>
            <person name="Bancroft I."/>
            <person name="Minx P."/>
            <person name="Cordum H."/>
            <person name="Wilson R."/>
            <person name="Cheng Z."/>
            <person name="Jin W."/>
            <person name="Jiang J."/>
            <person name="Leong S.A."/>
            <person name="Iwama H."/>
            <person name="Gojobori T."/>
            <person name="Itoh T."/>
            <person name="Niimura Y."/>
            <person name="Fujii Y."/>
            <person name="Habara T."/>
            <person name="Sakai H."/>
            <person name="Sato Y."/>
            <person name="Wilson G."/>
            <person name="Kumar K."/>
            <person name="McCouch S."/>
            <person name="Juretic N."/>
            <person name="Hoen D."/>
            <person name="Wright S."/>
            <person name="Bruskiewich R."/>
            <person name="Bureau T."/>
            <person name="Miyao A."/>
            <person name="Hirochika H."/>
            <person name="Nishikawa T."/>
            <person name="Kadowaki K."/>
            <person name="Sugiura M."/>
            <person name="Burr B."/>
            <person name="Sasaki T."/>
        </authorList>
    </citation>
    <scope>NUCLEOTIDE SEQUENCE [LARGE SCALE GENOMIC DNA]</scope>
    <source>
        <strain evidence="3">cv. Nipponbare</strain>
    </source>
</reference>
<dbReference type="AlphaFoldDB" id="Q84QZ2"/>
<name>Q84QZ2_ORYSJ</name>
<gene>
    <name evidence="2" type="primary">OSJNBa0093I13.4</name>
</gene>
<evidence type="ECO:0000313" key="2">
    <source>
        <dbReference type="EMBL" id="AAP04186.1"/>
    </source>
</evidence>
<accession>Q84QZ2</accession>
<evidence type="ECO:0000256" key="1">
    <source>
        <dbReference type="SAM" id="MobiDB-lite"/>
    </source>
</evidence>
<feature type="region of interest" description="Disordered" evidence="1">
    <location>
        <begin position="174"/>
        <end position="203"/>
    </location>
</feature>
<sequence length="203" mass="21043">MEEDDEWADDEGMASAIFRLGKEAEDDGLGAADSKMMMMGNSSSWREQRPEEGDGVGVGAGFTIPTGPSVLGAGGIRNFAKFGGKSGGLPEDEDDGDVTAAHQQGRVSGGLQEKRRRGRGRGGCCKADGGDAGLRGGPDHRRGAAGVARRPRCEKKAARRLGREEGVGLSFIAAWGGGKAPGKENDAGDGGGVGHQWRRFTGD</sequence>
<dbReference type="EMBL" id="AC097279">
    <property type="protein sequence ID" value="AAP04186.1"/>
    <property type="molecule type" value="Genomic_DNA"/>
</dbReference>
<feature type="compositionally biased region" description="Acidic residues" evidence="1">
    <location>
        <begin position="1"/>
        <end position="12"/>
    </location>
</feature>
<feature type="region of interest" description="Disordered" evidence="1">
    <location>
        <begin position="1"/>
        <end position="160"/>
    </location>
</feature>
<protein>
    <submittedName>
        <fullName evidence="2">Uncharacterized protein</fullName>
    </submittedName>
</protein>
<proteinExistence type="predicted"/>
<organism evidence="2 3">
    <name type="scientific">Oryza sativa subsp. japonica</name>
    <name type="common">Rice</name>
    <dbReference type="NCBI Taxonomy" id="39947"/>
    <lineage>
        <taxon>Eukaryota</taxon>
        <taxon>Viridiplantae</taxon>
        <taxon>Streptophyta</taxon>
        <taxon>Embryophyta</taxon>
        <taxon>Tracheophyta</taxon>
        <taxon>Spermatophyta</taxon>
        <taxon>Magnoliopsida</taxon>
        <taxon>Liliopsida</taxon>
        <taxon>Poales</taxon>
        <taxon>Poaceae</taxon>
        <taxon>BOP clade</taxon>
        <taxon>Oryzoideae</taxon>
        <taxon>Oryzeae</taxon>
        <taxon>Oryzinae</taxon>
        <taxon>Oryza</taxon>
        <taxon>Oryza sativa</taxon>
    </lineage>
</organism>